<proteinExistence type="inferred from homology"/>
<gene>
    <name evidence="4" type="ORF">SAMN05216386_0302</name>
</gene>
<dbReference type="InterPro" id="IPR029057">
    <property type="entry name" value="PRTase-like"/>
</dbReference>
<dbReference type="InterPro" id="IPR044005">
    <property type="entry name" value="DZR_2"/>
</dbReference>
<sequence length="230" mass="24765">MNNRLNIAQLLVAENCVLCEAVTRGDFCPACKESLPHLSPHHCLVCASPMIESSICGACLANPPAFDTCVAAVNYAFPISALLHSLKYQTNLAMASVLADLLTARIGAAALPDFIVPMPLHPARLRERGFNQAIEIARRVSKNLGVPALPAICRRVKNTPSQTGLPWKEREKNIRDAFACEADLSGKRIAILDDVMTTGSTLNELAKVLRKCGVIHISGWVVARTPSGDS</sequence>
<dbReference type="STRING" id="1266925.GCA_000619905_00579"/>
<dbReference type="CDD" id="cd06223">
    <property type="entry name" value="PRTases_typeI"/>
    <property type="match status" value="1"/>
</dbReference>
<evidence type="ECO:0000313" key="5">
    <source>
        <dbReference type="Proteomes" id="UP000183107"/>
    </source>
</evidence>
<dbReference type="SUPFAM" id="SSF53271">
    <property type="entry name" value="PRTase-like"/>
    <property type="match status" value="1"/>
</dbReference>
<dbReference type="Pfam" id="PF00156">
    <property type="entry name" value="Pribosyltran"/>
    <property type="match status" value="1"/>
</dbReference>
<dbReference type="AlphaFoldDB" id="A0A1I4XUZ7"/>
<reference evidence="5" key="1">
    <citation type="submission" date="2016-10" db="EMBL/GenBank/DDBJ databases">
        <authorList>
            <person name="Varghese N."/>
        </authorList>
    </citation>
    <scope>NUCLEOTIDE SEQUENCE [LARGE SCALE GENOMIC DNA]</scope>
    <source>
        <strain evidence="5">Nsp8</strain>
    </source>
</reference>
<dbReference type="PANTHER" id="PTHR47505:SF1">
    <property type="entry name" value="DNA UTILIZATION PROTEIN YHGH"/>
    <property type="match status" value="1"/>
</dbReference>
<organism evidence="4 5">
    <name type="scientific">Nitrosospira briensis</name>
    <dbReference type="NCBI Taxonomy" id="35799"/>
    <lineage>
        <taxon>Bacteria</taxon>
        <taxon>Pseudomonadati</taxon>
        <taxon>Pseudomonadota</taxon>
        <taxon>Betaproteobacteria</taxon>
        <taxon>Nitrosomonadales</taxon>
        <taxon>Nitrosomonadaceae</taxon>
        <taxon>Nitrosospira</taxon>
    </lineage>
</organism>
<accession>A0A1I4XUZ7</accession>
<name>A0A1I4XUZ7_9PROT</name>
<dbReference type="EMBL" id="FOVJ01000001">
    <property type="protein sequence ID" value="SFN29099.1"/>
    <property type="molecule type" value="Genomic_DNA"/>
</dbReference>
<feature type="domain" description="Phosphoribosyltransferase" evidence="2">
    <location>
        <begin position="134"/>
        <end position="224"/>
    </location>
</feature>
<keyword evidence="5" id="KW-1185">Reference proteome</keyword>
<dbReference type="RefSeq" id="WP_256208302.1">
    <property type="nucleotide sequence ID" value="NZ_FOVJ01000001.1"/>
</dbReference>
<dbReference type="Proteomes" id="UP000183107">
    <property type="component" value="Unassembled WGS sequence"/>
</dbReference>
<dbReference type="PANTHER" id="PTHR47505">
    <property type="entry name" value="DNA UTILIZATION PROTEIN YHGH"/>
    <property type="match status" value="1"/>
</dbReference>
<evidence type="ECO:0000256" key="1">
    <source>
        <dbReference type="ARBA" id="ARBA00008007"/>
    </source>
</evidence>
<dbReference type="Gene3D" id="3.40.50.2020">
    <property type="match status" value="1"/>
</dbReference>
<dbReference type="InterPro" id="IPR000836">
    <property type="entry name" value="PRTase_dom"/>
</dbReference>
<evidence type="ECO:0000259" key="3">
    <source>
        <dbReference type="Pfam" id="PF18912"/>
    </source>
</evidence>
<evidence type="ECO:0000259" key="2">
    <source>
        <dbReference type="Pfam" id="PF00156"/>
    </source>
</evidence>
<feature type="domain" description="Double zinc ribbon" evidence="3">
    <location>
        <begin position="8"/>
        <end position="60"/>
    </location>
</feature>
<dbReference type="Pfam" id="PF18912">
    <property type="entry name" value="DZR_2"/>
    <property type="match status" value="1"/>
</dbReference>
<dbReference type="InterPro" id="IPR051910">
    <property type="entry name" value="ComF/GntX_DNA_util-trans"/>
</dbReference>
<protein>
    <submittedName>
        <fullName evidence="4">ComF family protein</fullName>
    </submittedName>
</protein>
<evidence type="ECO:0000313" key="4">
    <source>
        <dbReference type="EMBL" id="SFN29099.1"/>
    </source>
</evidence>
<comment type="similarity">
    <text evidence="1">Belongs to the ComF/GntX family.</text>
</comment>